<organism evidence="1 2">
    <name type="scientific">Candidatus Woesebacteria bacterium RIFCSPHIGHO2_01_FULL_41_10</name>
    <dbReference type="NCBI Taxonomy" id="1802500"/>
    <lineage>
        <taxon>Bacteria</taxon>
        <taxon>Candidatus Woeseibacteriota</taxon>
    </lineage>
</organism>
<evidence type="ECO:0000313" key="2">
    <source>
        <dbReference type="Proteomes" id="UP000177263"/>
    </source>
</evidence>
<dbReference type="AlphaFoldDB" id="A0A1F7YRP1"/>
<sequence>MSHKKTIVHLFFLSLFLLLLCSVGLVIWHEAICPLWIGDELTYVSVILTGESMFCQYRDGDGEQISIAKGDAHALRDQGKRDYVASFSKE</sequence>
<dbReference type="EMBL" id="MGGM01000007">
    <property type="protein sequence ID" value="OGM29907.1"/>
    <property type="molecule type" value="Genomic_DNA"/>
</dbReference>
<name>A0A1F7YRP1_9BACT</name>
<reference evidence="1 2" key="1">
    <citation type="journal article" date="2016" name="Nat. Commun.">
        <title>Thousands of microbial genomes shed light on interconnected biogeochemical processes in an aquifer system.</title>
        <authorList>
            <person name="Anantharaman K."/>
            <person name="Brown C.T."/>
            <person name="Hug L.A."/>
            <person name="Sharon I."/>
            <person name="Castelle C.J."/>
            <person name="Probst A.J."/>
            <person name="Thomas B.C."/>
            <person name="Singh A."/>
            <person name="Wilkins M.J."/>
            <person name="Karaoz U."/>
            <person name="Brodie E.L."/>
            <person name="Williams K.H."/>
            <person name="Hubbard S.S."/>
            <person name="Banfield J.F."/>
        </authorList>
    </citation>
    <scope>NUCLEOTIDE SEQUENCE [LARGE SCALE GENOMIC DNA]</scope>
</reference>
<gene>
    <name evidence="1" type="ORF">A2801_00970</name>
</gene>
<evidence type="ECO:0000313" key="1">
    <source>
        <dbReference type="EMBL" id="OGM29907.1"/>
    </source>
</evidence>
<comment type="caution">
    <text evidence="1">The sequence shown here is derived from an EMBL/GenBank/DDBJ whole genome shotgun (WGS) entry which is preliminary data.</text>
</comment>
<proteinExistence type="predicted"/>
<protein>
    <submittedName>
        <fullName evidence="1">Uncharacterized protein</fullName>
    </submittedName>
</protein>
<dbReference type="Proteomes" id="UP000177263">
    <property type="component" value="Unassembled WGS sequence"/>
</dbReference>
<dbReference type="STRING" id="1802500.A2801_00970"/>
<accession>A0A1F7YRP1</accession>